<dbReference type="EMBL" id="CBBD010000050">
    <property type="protein sequence ID" value="CDA11181.1"/>
    <property type="molecule type" value="Genomic_DNA"/>
</dbReference>
<comment type="caution">
    <text evidence="2">The sequence shown here is derived from an EMBL/GenBank/DDBJ whole genome shotgun (WGS) entry which is preliminary data.</text>
</comment>
<dbReference type="Pfam" id="PF16079">
    <property type="entry name" value="Phage_holin_5_2"/>
    <property type="match status" value="1"/>
</dbReference>
<evidence type="ECO:0008006" key="4">
    <source>
        <dbReference type="Google" id="ProtNLM"/>
    </source>
</evidence>
<keyword evidence="1" id="KW-0472">Membrane</keyword>
<evidence type="ECO:0000256" key="1">
    <source>
        <dbReference type="SAM" id="Phobius"/>
    </source>
</evidence>
<keyword evidence="1" id="KW-0812">Transmembrane</keyword>
<feature type="transmembrane region" description="Helical" evidence="1">
    <location>
        <begin position="36"/>
        <end position="54"/>
    </location>
</feature>
<reference evidence="2" key="1">
    <citation type="submission" date="2012-11" db="EMBL/GenBank/DDBJ databases">
        <title>Dependencies among metagenomic species, viruses, plasmids and units of genetic variation.</title>
        <authorList>
            <person name="Nielsen H.B."/>
            <person name="Almeida M."/>
            <person name="Juncker A.S."/>
            <person name="Rasmussen S."/>
            <person name="Li J."/>
            <person name="Sunagawa S."/>
            <person name="Plichta D."/>
            <person name="Gautier L."/>
            <person name="Le Chatelier E."/>
            <person name="Peletier E."/>
            <person name="Bonde I."/>
            <person name="Nielsen T."/>
            <person name="Manichanh C."/>
            <person name="Arumugam M."/>
            <person name="Batto J."/>
            <person name="Santos M.B.Q.D."/>
            <person name="Blom N."/>
            <person name="Borruel N."/>
            <person name="Burgdorf K.S."/>
            <person name="Boumezbeur F."/>
            <person name="Casellas F."/>
            <person name="Dore J."/>
            <person name="Guarner F."/>
            <person name="Hansen T."/>
            <person name="Hildebrand F."/>
            <person name="Kaas R.S."/>
            <person name="Kennedy S."/>
            <person name="Kristiansen K."/>
            <person name="Kultima J.R."/>
            <person name="Leonard P."/>
            <person name="Levenez F."/>
            <person name="Lund O."/>
            <person name="Moumen B."/>
            <person name="Le Paslier D."/>
            <person name="Pons N."/>
            <person name="Pedersen O."/>
            <person name="Prifti E."/>
            <person name="Qin J."/>
            <person name="Raes J."/>
            <person name="Tap J."/>
            <person name="Tims S."/>
            <person name="Ussery D.W."/>
            <person name="Yamada T."/>
            <person name="MetaHit consortium"/>
            <person name="Renault P."/>
            <person name="Sicheritz-Ponten T."/>
            <person name="Bork P."/>
            <person name="Wang J."/>
            <person name="Brunak S."/>
            <person name="Ehrlich S.D."/>
        </authorList>
    </citation>
    <scope>NUCLEOTIDE SEQUENCE [LARGE SCALE GENOMIC DNA]</scope>
</reference>
<sequence length="85" mass="9473">MDFTVLNGYLVTTIIGVCLCIGYILKKWVKDVDNKYIPTILAVIGVLLNIWITKDLNVEIILSGMLSGLTSTGLHQVFKSFIENK</sequence>
<evidence type="ECO:0000313" key="2">
    <source>
        <dbReference type="EMBL" id="CDA11181.1"/>
    </source>
</evidence>
<proteinExistence type="predicted"/>
<dbReference type="AlphaFoldDB" id="R5XQV8"/>
<evidence type="ECO:0000313" key="3">
    <source>
        <dbReference type="Proteomes" id="UP000017980"/>
    </source>
</evidence>
<dbReference type="InterPro" id="IPR032111">
    <property type="entry name" value="Clostridium_phage_holin"/>
</dbReference>
<gene>
    <name evidence="2" type="ORF">BN488_02208</name>
</gene>
<accession>R5XQV8</accession>
<feature type="transmembrane region" description="Helical" evidence="1">
    <location>
        <begin position="6"/>
        <end position="24"/>
    </location>
</feature>
<name>R5XQV8_9FIRM</name>
<dbReference type="RefSeq" id="WP_022072338.1">
    <property type="nucleotide sequence ID" value="NZ_HF999329.1"/>
</dbReference>
<dbReference type="Proteomes" id="UP000017980">
    <property type="component" value="Unassembled WGS sequence"/>
</dbReference>
<keyword evidence="1" id="KW-1133">Transmembrane helix</keyword>
<protein>
    <recommendedName>
        <fullName evidence="4">Holin</fullName>
    </recommendedName>
</protein>
<organism evidence="2 3">
    <name type="scientific">Intestinibacter bartlettii CAG:1329</name>
    <dbReference type="NCBI Taxonomy" id="1263063"/>
    <lineage>
        <taxon>Bacteria</taxon>
        <taxon>Bacillati</taxon>
        <taxon>Bacillota</taxon>
        <taxon>Clostridia</taxon>
        <taxon>Peptostreptococcales</taxon>
        <taxon>Peptostreptococcaceae</taxon>
        <taxon>Intestinibacter</taxon>
    </lineage>
</organism>